<name>A0ACC0BW55_CATRO</name>
<comment type="caution">
    <text evidence="1">The sequence shown here is derived from an EMBL/GenBank/DDBJ whole genome shotgun (WGS) entry which is preliminary data.</text>
</comment>
<dbReference type="Proteomes" id="UP001060085">
    <property type="component" value="Linkage Group LG02"/>
</dbReference>
<accession>A0ACC0BW55</accession>
<protein>
    <submittedName>
        <fullName evidence="1">Uncharacterized protein</fullName>
    </submittedName>
</protein>
<organism evidence="1 2">
    <name type="scientific">Catharanthus roseus</name>
    <name type="common">Madagascar periwinkle</name>
    <name type="synonym">Vinca rosea</name>
    <dbReference type="NCBI Taxonomy" id="4058"/>
    <lineage>
        <taxon>Eukaryota</taxon>
        <taxon>Viridiplantae</taxon>
        <taxon>Streptophyta</taxon>
        <taxon>Embryophyta</taxon>
        <taxon>Tracheophyta</taxon>
        <taxon>Spermatophyta</taxon>
        <taxon>Magnoliopsida</taxon>
        <taxon>eudicotyledons</taxon>
        <taxon>Gunneridae</taxon>
        <taxon>Pentapetalae</taxon>
        <taxon>asterids</taxon>
        <taxon>lamiids</taxon>
        <taxon>Gentianales</taxon>
        <taxon>Apocynaceae</taxon>
        <taxon>Rauvolfioideae</taxon>
        <taxon>Vinceae</taxon>
        <taxon>Catharanthinae</taxon>
        <taxon>Catharanthus</taxon>
    </lineage>
</organism>
<evidence type="ECO:0000313" key="1">
    <source>
        <dbReference type="EMBL" id="KAI5676845.1"/>
    </source>
</evidence>
<sequence>MKSSTIPEQYTSSIKKIISYTPSIPCKVYPRVKRRRFTYWFKRLILIPSHGLAVILTCSGDIGCFPPKLERRNIVSVVMDSPRKSKGKGMKCIAVKKKNVSQTRYMDLLLRDNPVVPSLLK</sequence>
<keyword evidence="2" id="KW-1185">Reference proteome</keyword>
<gene>
    <name evidence="1" type="ORF">M9H77_07795</name>
</gene>
<evidence type="ECO:0000313" key="2">
    <source>
        <dbReference type="Proteomes" id="UP001060085"/>
    </source>
</evidence>
<proteinExistence type="predicted"/>
<dbReference type="EMBL" id="CM044702">
    <property type="protein sequence ID" value="KAI5676845.1"/>
    <property type="molecule type" value="Genomic_DNA"/>
</dbReference>
<reference evidence="2" key="1">
    <citation type="journal article" date="2023" name="Nat. Plants">
        <title>Single-cell RNA sequencing provides a high-resolution roadmap for understanding the multicellular compartmentation of specialized metabolism.</title>
        <authorList>
            <person name="Sun S."/>
            <person name="Shen X."/>
            <person name="Li Y."/>
            <person name="Li Y."/>
            <person name="Wang S."/>
            <person name="Li R."/>
            <person name="Zhang H."/>
            <person name="Shen G."/>
            <person name="Guo B."/>
            <person name="Wei J."/>
            <person name="Xu J."/>
            <person name="St-Pierre B."/>
            <person name="Chen S."/>
            <person name="Sun C."/>
        </authorList>
    </citation>
    <scope>NUCLEOTIDE SEQUENCE [LARGE SCALE GENOMIC DNA]</scope>
</reference>